<reference evidence="9" key="1">
    <citation type="submission" date="2016-10" db="EMBL/GenBank/DDBJ databases">
        <authorList>
            <person name="Varghese N."/>
            <person name="Submissions S."/>
        </authorList>
    </citation>
    <scope>NUCLEOTIDE SEQUENCE [LARGE SCALE GENOMIC DNA]</scope>
    <source>
        <strain evidence="9">DSM 44675</strain>
    </source>
</reference>
<keyword evidence="6" id="KW-0676">Redox-active center</keyword>
<gene>
    <name evidence="8" type="ORF">SAMN05444583_13034</name>
</gene>
<evidence type="ECO:0000256" key="1">
    <source>
        <dbReference type="ARBA" id="ARBA00003318"/>
    </source>
</evidence>
<accession>A0A1H7X3A8</accession>
<evidence type="ECO:0000256" key="4">
    <source>
        <dbReference type="ARBA" id="ARBA00022982"/>
    </source>
</evidence>
<keyword evidence="4" id="KW-0249">Electron transport</keyword>
<dbReference type="GO" id="GO:0015035">
    <property type="term" value="F:protein-disulfide reductase activity"/>
    <property type="evidence" value="ECO:0007669"/>
    <property type="project" value="TreeGrafter"/>
</dbReference>
<keyword evidence="3" id="KW-0813">Transport</keyword>
<dbReference type="PROSITE" id="PS51352">
    <property type="entry name" value="THIOREDOXIN_2"/>
    <property type="match status" value="1"/>
</dbReference>
<sequence length="159" mass="16047">MTGLLVLALVLVAAAAAGLVLRARSGAVRATAPSDSGSDTRRALLAEAGVAGAGPAVLHFSADWCGPCAAVRRVIGQVLETLDGELDPGTTRAVEIEVDIDENPALAAELGVLSLPTTFIFDAAGVQRYRVSGVPTAADLRAALLPLCGPGDSHPLENG</sequence>
<dbReference type="PROSITE" id="PS00194">
    <property type="entry name" value="THIOREDOXIN_1"/>
    <property type="match status" value="1"/>
</dbReference>
<dbReference type="Proteomes" id="UP000198677">
    <property type="component" value="Unassembled WGS sequence"/>
</dbReference>
<dbReference type="OrthoDB" id="1495530at2"/>
<proteinExistence type="inferred from homology"/>
<evidence type="ECO:0000256" key="6">
    <source>
        <dbReference type="ARBA" id="ARBA00023284"/>
    </source>
</evidence>
<dbReference type="RefSeq" id="WP_092667930.1">
    <property type="nucleotide sequence ID" value="NZ_FOAW01000030.1"/>
</dbReference>
<feature type="domain" description="Thioredoxin" evidence="7">
    <location>
        <begin position="10"/>
        <end position="149"/>
    </location>
</feature>
<organism evidence="8 9">
    <name type="scientific">Rhodococcus maanshanensis</name>
    <dbReference type="NCBI Taxonomy" id="183556"/>
    <lineage>
        <taxon>Bacteria</taxon>
        <taxon>Bacillati</taxon>
        <taxon>Actinomycetota</taxon>
        <taxon>Actinomycetes</taxon>
        <taxon>Mycobacteriales</taxon>
        <taxon>Nocardiaceae</taxon>
        <taxon>Rhodococcus</taxon>
    </lineage>
</organism>
<dbReference type="AlphaFoldDB" id="A0A1H7X3A8"/>
<dbReference type="CDD" id="cd02947">
    <property type="entry name" value="TRX_family"/>
    <property type="match status" value="1"/>
</dbReference>
<dbReference type="Gene3D" id="3.40.30.10">
    <property type="entry name" value="Glutaredoxin"/>
    <property type="match status" value="1"/>
</dbReference>
<dbReference type="GO" id="GO:0005829">
    <property type="term" value="C:cytosol"/>
    <property type="evidence" value="ECO:0007669"/>
    <property type="project" value="TreeGrafter"/>
</dbReference>
<keyword evidence="5" id="KW-1015">Disulfide bond</keyword>
<evidence type="ECO:0000256" key="5">
    <source>
        <dbReference type="ARBA" id="ARBA00023157"/>
    </source>
</evidence>
<dbReference type="Pfam" id="PF00085">
    <property type="entry name" value="Thioredoxin"/>
    <property type="match status" value="1"/>
</dbReference>
<comment type="similarity">
    <text evidence="2">Belongs to the thioredoxin family.</text>
</comment>
<dbReference type="PANTHER" id="PTHR45663:SF11">
    <property type="entry name" value="GEO12009P1"/>
    <property type="match status" value="1"/>
</dbReference>
<dbReference type="InterPro" id="IPR013766">
    <property type="entry name" value="Thioredoxin_domain"/>
</dbReference>
<evidence type="ECO:0000313" key="9">
    <source>
        <dbReference type="Proteomes" id="UP000198677"/>
    </source>
</evidence>
<dbReference type="GO" id="GO:0045454">
    <property type="term" value="P:cell redox homeostasis"/>
    <property type="evidence" value="ECO:0007669"/>
    <property type="project" value="TreeGrafter"/>
</dbReference>
<evidence type="ECO:0000313" key="8">
    <source>
        <dbReference type="EMBL" id="SEM28095.1"/>
    </source>
</evidence>
<dbReference type="InterPro" id="IPR036249">
    <property type="entry name" value="Thioredoxin-like_sf"/>
</dbReference>
<evidence type="ECO:0000256" key="3">
    <source>
        <dbReference type="ARBA" id="ARBA00022448"/>
    </source>
</evidence>
<evidence type="ECO:0000259" key="7">
    <source>
        <dbReference type="PROSITE" id="PS51352"/>
    </source>
</evidence>
<dbReference type="InterPro" id="IPR017937">
    <property type="entry name" value="Thioredoxin_CS"/>
</dbReference>
<name>A0A1H7X3A8_9NOCA</name>
<protein>
    <submittedName>
        <fullName evidence="8">Thioredoxin</fullName>
    </submittedName>
</protein>
<evidence type="ECO:0000256" key="2">
    <source>
        <dbReference type="ARBA" id="ARBA00008987"/>
    </source>
</evidence>
<dbReference type="SUPFAM" id="SSF52833">
    <property type="entry name" value="Thioredoxin-like"/>
    <property type="match status" value="1"/>
</dbReference>
<keyword evidence="9" id="KW-1185">Reference proteome</keyword>
<comment type="function">
    <text evidence="1">Participates in various redox reactions through the reversible oxidation of its active center dithiol to a disulfide and catalyzes dithiol-disulfide exchange reactions.</text>
</comment>
<dbReference type="EMBL" id="FOAW01000030">
    <property type="protein sequence ID" value="SEM28095.1"/>
    <property type="molecule type" value="Genomic_DNA"/>
</dbReference>
<dbReference type="PANTHER" id="PTHR45663">
    <property type="entry name" value="GEO12009P1"/>
    <property type="match status" value="1"/>
</dbReference>